<reference evidence="1" key="1">
    <citation type="submission" date="2022-07" db="EMBL/GenBank/DDBJ databases">
        <title>Phylogenomic reconstructions and comparative analyses of Kickxellomycotina fungi.</title>
        <authorList>
            <person name="Reynolds N.K."/>
            <person name="Stajich J.E."/>
            <person name="Barry K."/>
            <person name="Grigoriev I.V."/>
            <person name="Crous P."/>
            <person name="Smith M.E."/>
        </authorList>
    </citation>
    <scope>NUCLEOTIDE SEQUENCE</scope>
    <source>
        <strain evidence="1">Benny 63K</strain>
    </source>
</reference>
<dbReference type="EMBL" id="JANBPG010000219">
    <property type="protein sequence ID" value="KAJ1898668.1"/>
    <property type="molecule type" value="Genomic_DNA"/>
</dbReference>
<gene>
    <name evidence="1" type="ORF">LPJ66_002600</name>
</gene>
<accession>A0ACC1IQ08</accession>
<comment type="caution">
    <text evidence="1">The sequence shown here is derived from an EMBL/GenBank/DDBJ whole genome shotgun (WGS) entry which is preliminary data.</text>
</comment>
<protein>
    <submittedName>
        <fullName evidence="1">Uncharacterized protein</fullName>
    </submittedName>
</protein>
<proteinExistence type="predicted"/>
<evidence type="ECO:0000313" key="1">
    <source>
        <dbReference type="EMBL" id="KAJ1898668.1"/>
    </source>
</evidence>
<name>A0ACC1IQ08_9FUNG</name>
<organism evidence="1 2">
    <name type="scientific">Kickxella alabastrina</name>
    <dbReference type="NCBI Taxonomy" id="61397"/>
    <lineage>
        <taxon>Eukaryota</taxon>
        <taxon>Fungi</taxon>
        <taxon>Fungi incertae sedis</taxon>
        <taxon>Zoopagomycota</taxon>
        <taxon>Kickxellomycotina</taxon>
        <taxon>Kickxellomycetes</taxon>
        <taxon>Kickxellales</taxon>
        <taxon>Kickxellaceae</taxon>
        <taxon>Kickxella</taxon>
    </lineage>
</organism>
<evidence type="ECO:0000313" key="2">
    <source>
        <dbReference type="Proteomes" id="UP001150581"/>
    </source>
</evidence>
<sequence>MSFSTSANFMFLNQFSAEVNGGLAHGHSISQAQQFSAAMSVMSNDAPVTGGGSPYFIGNPLVSNTGNSMYSPKSSVMLIDSQHQRKHSTTMGNSVSATLAAASLGGTMGSDRNRSPSSPRSVSSVDNAQRRATHNAIERARREQLNGQFQDLASAVPSLIHVRRPSKATIVEKSLDYIRSFKEHLGNRDQYIKKLQLRNLALHDEVNRMRKQLGLEPMSNGADGSILDVSLPTVEEIAMCKRATMASSPSNKTAVEDDDDEDDTDAVSPSTSTAMRSLIAEHRQQQQLMLRKRRQQSLDLGIASEHSIGRPALRVFTGNITQGSNSPSPVNSGNNNSSGNSPLHISPLSAPILTTRPPQLPLPVSNGVHNLFMNNNAPIGLPMTLESSSAMHIDSNNNQSAAAAAAAFVAHSNAAQQQALAVMTSVAPLTAEQFNSVMGMNPSGVSPDISSMQVNSMGYMGQHPGAAMDVSDMNKLNEIFAANSSSTAVDGLSLMATCDMSDPSMQVTSASQFDASVYL</sequence>
<keyword evidence="2" id="KW-1185">Reference proteome</keyword>
<dbReference type="Proteomes" id="UP001150581">
    <property type="component" value="Unassembled WGS sequence"/>
</dbReference>